<keyword evidence="2" id="KW-1185">Reference proteome</keyword>
<reference evidence="1 2" key="1">
    <citation type="submission" date="2014-04" db="EMBL/GenBank/DDBJ databases">
        <authorList>
            <consortium name="DOE Joint Genome Institute"/>
            <person name="Kuo A."/>
            <person name="Zuccaro A."/>
            <person name="Kohler A."/>
            <person name="Nagy L.G."/>
            <person name="Floudas D."/>
            <person name="Copeland A."/>
            <person name="Barry K.W."/>
            <person name="Cichocki N."/>
            <person name="Veneault-Fourrey C."/>
            <person name="LaButti K."/>
            <person name="Lindquist E.A."/>
            <person name="Lipzen A."/>
            <person name="Lundell T."/>
            <person name="Morin E."/>
            <person name="Murat C."/>
            <person name="Sun H."/>
            <person name="Tunlid A."/>
            <person name="Henrissat B."/>
            <person name="Grigoriev I.V."/>
            <person name="Hibbett D.S."/>
            <person name="Martin F."/>
            <person name="Nordberg H.P."/>
            <person name="Cantor M.N."/>
            <person name="Hua S.X."/>
        </authorList>
    </citation>
    <scope>NUCLEOTIDE SEQUENCE [LARGE SCALE GENOMIC DNA]</scope>
    <source>
        <strain evidence="1 2">MAFF 305830</strain>
    </source>
</reference>
<name>A0A0C2W6N5_SERVB</name>
<organism evidence="1 2">
    <name type="scientific">Serendipita vermifera MAFF 305830</name>
    <dbReference type="NCBI Taxonomy" id="933852"/>
    <lineage>
        <taxon>Eukaryota</taxon>
        <taxon>Fungi</taxon>
        <taxon>Dikarya</taxon>
        <taxon>Basidiomycota</taxon>
        <taxon>Agaricomycotina</taxon>
        <taxon>Agaricomycetes</taxon>
        <taxon>Sebacinales</taxon>
        <taxon>Serendipitaceae</taxon>
        <taxon>Serendipita</taxon>
    </lineage>
</organism>
<dbReference type="AlphaFoldDB" id="A0A0C2W6N5"/>
<dbReference type="InterPro" id="IPR036047">
    <property type="entry name" value="F-box-like_dom_sf"/>
</dbReference>
<dbReference type="Proteomes" id="UP000054097">
    <property type="component" value="Unassembled WGS sequence"/>
</dbReference>
<dbReference type="Gene3D" id="1.20.1280.50">
    <property type="match status" value="1"/>
</dbReference>
<evidence type="ECO:0000313" key="2">
    <source>
        <dbReference type="Proteomes" id="UP000054097"/>
    </source>
</evidence>
<accession>A0A0C2W6N5</accession>
<dbReference type="EMBL" id="KN824364">
    <property type="protein sequence ID" value="KIM22073.1"/>
    <property type="molecule type" value="Genomic_DNA"/>
</dbReference>
<dbReference type="Gene3D" id="3.80.10.10">
    <property type="entry name" value="Ribonuclease Inhibitor"/>
    <property type="match status" value="1"/>
</dbReference>
<dbReference type="HOGENOM" id="CLU_039336_0_0_1"/>
<proteinExistence type="predicted"/>
<sequence length="432" mass="50201">MWAPSDINALPTAEDVLNVKEAISELKRQIEIARSSPESLVKVDVLQKELEERLAWVAPWRRVPTDILSIIFEYCNREDWKSSLMLTAVSTRWRAIVLSTPRAWSYVDTKECKNYRIVRTYLDRGGQCPLHFYYPSRRSDIPVSKIAQRLHCLSIENMYIYEMVNSDFPNLECLSLQTGTTTSRLSRITSTRFPSLRHLICGSLGSDSDSEWMPPDFPPLTTLSIAVAIDLAWLTVLQASRDTLTSLRLHLHEQFSIPAEHQVTLPRLQCLEIQNWTTVNSAWPLDLKTPILQTYVEHHRRIRDQYLHKDLATIRRMRTNVHTPVPPLPQLSLLQLEIQDDIPERLVGQLSDESLYPKLERVEVFSRTRRPNVRHLVEQMFGVRSSQPPFVVTSKRETEFPGTISKFTSREGYRETTCDDRWAVSPEYRFLR</sequence>
<dbReference type="InterPro" id="IPR032675">
    <property type="entry name" value="LRR_dom_sf"/>
</dbReference>
<dbReference type="OrthoDB" id="3063971at2759"/>
<evidence type="ECO:0008006" key="3">
    <source>
        <dbReference type="Google" id="ProtNLM"/>
    </source>
</evidence>
<dbReference type="SUPFAM" id="SSF81383">
    <property type="entry name" value="F-box domain"/>
    <property type="match status" value="1"/>
</dbReference>
<protein>
    <recommendedName>
        <fullName evidence="3">F-box domain-containing protein</fullName>
    </recommendedName>
</protein>
<reference evidence="2" key="2">
    <citation type="submission" date="2015-01" db="EMBL/GenBank/DDBJ databases">
        <title>Evolutionary Origins and Diversification of the Mycorrhizal Mutualists.</title>
        <authorList>
            <consortium name="DOE Joint Genome Institute"/>
            <consortium name="Mycorrhizal Genomics Consortium"/>
            <person name="Kohler A."/>
            <person name="Kuo A."/>
            <person name="Nagy L.G."/>
            <person name="Floudas D."/>
            <person name="Copeland A."/>
            <person name="Barry K.W."/>
            <person name="Cichocki N."/>
            <person name="Veneault-Fourrey C."/>
            <person name="LaButti K."/>
            <person name="Lindquist E.A."/>
            <person name="Lipzen A."/>
            <person name="Lundell T."/>
            <person name="Morin E."/>
            <person name="Murat C."/>
            <person name="Riley R."/>
            <person name="Ohm R."/>
            <person name="Sun H."/>
            <person name="Tunlid A."/>
            <person name="Henrissat B."/>
            <person name="Grigoriev I.V."/>
            <person name="Hibbett D.S."/>
            <person name="Martin F."/>
        </authorList>
    </citation>
    <scope>NUCLEOTIDE SEQUENCE [LARGE SCALE GENOMIC DNA]</scope>
    <source>
        <strain evidence="2">MAFF 305830</strain>
    </source>
</reference>
<evidence type="ECO:0000313" key="1">
    <source>
        <dbReference type="EMBL" id="KIM22073.1"/>
    </source>
</evidence>
<gene>
    <name evidence="1" type="ORF">M408DRAFT_29012</name>
</gene>